<evidence type="ECO:0000313" key="2">
    <source>
        <dbReference type="EMBL" id="KAF2684799.1"/>
    </source>
</evidence>
<feature type="compositionally biased region" description="Low complexity" evidence="1">
    <location>
        <begin position="96"/>
        <end position="107"/>
    </location>
</feature>
<reference evidence="2" key="1">
    <citation type="journal article" date="2020" name="Stud. Mycol.">
        <title>101 Dothideomycetes genomes: a test case for predicting lifestyles and emergence of pathogens.</title>
        <authorList>
            <person name="Haridas S."/>
            <person name="Albert R."/>
            <person name="Binder M."/>
            <person name="Bloem J."/>
            <person name="Labutti K."/>
            <person name="Salamov A."/>
            <person name="Andreopoulos B."/>
            <person name="Baker S."/>
            <person name="Barry K."/>
            <person name="Bills G."/>
            <person name="Bluhm B."/>
            <person name="Cannon C."/>
            <person name="Castanera R."/>
            <person name="Culley D."/>
            <person name="Daum C."/>
            <person name="Ezra D."/>
            <person name="Gonzalez J."/>
            <person name="Henrissat B."/>
            <person name="Kuo A."/>
            <person name="Liang C."/>
            <person name="Lipzen A."/>
            <person name="Lutzoni F."/>
            <person name="Magnuson J."/>
            <person name="Mondo S."/>
            <person name="Nolan M."/>
            <person name="Ohm R."/>
            <person name="Pangilinan J."/>
            <person name="Park H.-J."/>
            <person name="Ramirez L."/>
            <person name="Alfaro M."/>
            <person name="Sun H."/>
            <person name="Tritt A."/>
            <person name="Yoshinaga Y."/>
            <person name="Zwiers L.-H."/>
            <person name="Turgeon B."/>
            <person name="Goodwin S."/>
            <person name="Spatafora J."/>
            <person name="Crous P."/>
            <person name="Grigoriev I."/>
        </authorList>
    </citation>
    <scope>NUCLEOTIDE SEQUENCE</scope>
    <source>
        <strain evidence="2">CBS 122367</strain>
    </source>
</reference>
<organism evidence="2 3">
    <name type="scientific">Lentithecium fluviatile CBS 122367</name>
    <dbReference type="NCBI Taxonomy" id="1168545"/>
    <lineage>
        <taxon>Eukaryota</taxon>
        <taxon>Fungi</taxon>
        <taxon>Dikarya</taxon>
        <taxon>Ascomycota</taxon>
        <taxon>Pezizomycotina</taxon>
        <taxon>Dothideomycetes</taxon>
        <taxon>Pleosporomycetidae</taxon>
        <taxon>Pleosporales</taxon>
        <taxon>Massarineae</taxon>
        <taxon>Lentitheciaceae</taxon>
        <taxon>Lentithecium</taxon>
    </lineage>
</organism>
<feature type="compositionally biased region" description="Basic and acidic residues" evidence="1">
    <location>
        <begin position="189"/>
        <end position="198"/>
    </location>
</feature>
<keyword evidence="3" id="KW-1185">Reference proteome</keyword>
<gene>
    <name evidence="2" type="ORF">K458DRAFT_417667</name>
</gene>
<feature type="region of interest" description="Disordered" evidence="1">
    <location>
        <begin position="84"/>
        <end position="212"/>
    </location>
</feature>
<evidence type="ECO:0000256" key="1">
    <source>
        <dbReference type="SAM" id="MobiDB-lite"/>
    </source>
</evidence>
<evidence type="ECO:0000313" key="3">
    <source>
        <dbReference type="Proteomes" id="UP000799291"/>
    </source>
</evidence>
<protein>
    <submittedName>
        <fullName evidence="2">Uncharacterized protein</fullName>
    </submittedName>
</protein>
<feature type="region of interest" description="Disordered" evidence="1">
    <location>
        <begin position="22"/>
        <end position="52"/>
    </location>
</feature>
<proteinExistence type="predicted"/>
<accession>A0A6G1J3T8</accession>
<feature type="compositionally biased region" description="Basic residues" evidence="1">
    <location>
        <begin position="128"/>
        <end position="139"/>
    </location>
</feature>
<dbReference type="Proteomes" id="UP000799291">
    <property type="component" value="Unassembled WGS sequence"/>
</dbReference>
<feature type="compositionally biased region" description="Polar residues" evidence="1">
    <location>
        <begin position="140"/>
        <end position="152"/>
    </location>
</feature>
<dbReference type="EMBL" id="MU005580">
    <property type="protein sequence ID" value="KAF2684799.1"/>
    <property type="molecule type" value="Genomic_DNA"/>
</dbReference>
<sequence>MASPSEDSPIDGDVFITRIQYVSQERPPQPDTGERAETDFAGFGGQFGDRRASYPHQITYPHQIEFGEGDDTVRQPRSHLQAEALLSASSGADVGPSLSSPSTTPTPNRIYFPPPMQPSEAQEARRVVERRRRRRRRSSGLRTQYSDSASTEISEHTMDANGNCGDDDRGQSTTPTPDYNIPSYPPSQRSEETDEGHNEGMAPTSPSPFSVYYQHNSDHIRAQVEEYEEHIRGD</sequence>
<name>A0A6G1J3T8_9PLEO</name>
<dbReference type="AlphaFoldDB" id="A0A6G1J3T8"/>